<keyword evidence="2" id="KW-1185">Reference proteome</keyword>
<evidence type="ECO:0000313" key="2">
    <source>
        <dbReference type="Proteomes" id="UP000017836"/>
    </source>
</evidence>
<gene>
    <name evidence="1" type="ORF">AMTR_s00100p00143770</name>
</gene>
<dbReference type="Gramene" id="ERN00459">
    <property type="protein sequence ID" value="ERN00459"/>
    <property type="gene ID" value="AMTR_s00100p00143770"/>
</dbReference>
<reference evidence="2" key="1">
    <citation type="journal article" date="2013" name="Science">
        <title>The Amborella genome and the evolution of flowering plants.</title>
        <authorList>
            <consortium name="Amborella Genome Project"/>
        </authorList>
    </citation>
    <scope>NUCLEOTIDE SEQUENCE [LARGE SCALE GENOMIC DNA]</scope>
</reference>
<accession>W1NYJ1</accession>
<name>W1NYJ1_AMBTC</name>
<dbReference type="HOGENOM" id="CLU_2888766_0_0_1"/>
<protein>
    <submittedName>
        <fullName evidence="1">Uncharacterized protein</fullName>
    </submittedName>
</protein>
<proteinExistence type="predicted"/>
<dbReference type="Proteomes" id="UP000017836">
    <property type="component" value="Unassembled WGS sequence"/>
</dbReference>
<organism evidence="1 2">
    <name type="scientific">Amborella trichopoda</name>
    <dbReference type="NCBI Taxonomy" id="13333"/>
    <lineage>
        <taxon>Eukaryota</taxon>
        <taxon>Viridiplantae</taxon>
        <taxon>Streptophyta</taxon>
        <taxon>Embryophyta</taxon>
        <taxon>Tracheophyta</taxon>
        <taxon>Spermatophyta</taxon>
        <taxon>Magnoliopsida</taxon>
        <taxon>Amborellales</taxon>
        <taxon>Amborellaceae</taxon>
        <taxon>Amborella</taxon>
    </lineage>
</organism>
<dbReference type="AlphaFoldDB" id="W1NYJ1"/>
<dbReference type="EMBL" id="KI394904">
    <property type="protein sequence ID" value="ERN00459.1"/>
    <property type="molecule type" value="Genomic_DNA"/>
</dbReference>
<evidence type="ECO:0000313" key="1">
    <source>
        <dbReference type="EMBL" id="ERN00459.1"/>
    </source>
</evidence>
<sequence length="63" mass="6815">MVVGPFIEKLGGETCLALPSRVIMVVTAYFAWPLLISQFIGKLGVSRIIILLPSGGSQSARRR</sequence>